<dbReference type="AlphaFoldDB" id="A0A0A8XUV6"/>
<evidence type="ECO:0000313" key="1">
    <source>
        <dbReference type="EMBL" id="JAD17611.1"/>
    </source>
</evidence>
<reference evidence="1" key="2">
    <citation type="journal article" date="2015" name="Data Brief">
        <title>Shoot transcriptome of the giant reed, Arundo donax.</title>
        <authorList>
            <person name="Barrero R.A."/>
            <person name="Guerrero F.D."/>
            <person name="Moolhuijzen P."/>
            <person name="Goolsby J.A."/>
            <person name="Tidwell J."/>
            <person name="Bellgard S.E."/>
            <person name="Bellgard M.I."/>
        </authorList>
    </citation>
    <scope>NUCLEOTIDE SEQUENCE</scope>
    <source>
        <tissue evidence="1">Shoot tissue taken approximately 20 cm above the soil surface</tissue>
    </source>
</reference>
<accession>A0A0A8XUV6</accession>
<name>A0A0A8XUV6_ARUDO</name>
<proteinExistence type="predicted"/>
<protein>
    <submittedName>
        <fullName evidence="1">Uncharacterized protein</fullName>
    </submittedName>
</protein>
<reference evidence="1" key="1">
    <citation type="submission" date="2014-09" db="EMBL/GenBank/DDBJ databases">
        <authorList>
            <person name="Magalhaes I.L.F."/>
            <person name="Oliveira U."/>
            <person name="Santos F.R."/>
            <person name="Vidigal T.H.D.A."/>
            <person name="Brescovit A.D."/>
            <person name="Santos A.J."/>
        </authorList>
    </citation>
    <scope>NUCLEOTIDE SEQUENCE</scope>
    <source>
        <tissue evidence="1">Shoot tissue taken approximately 20 cm above the soil surface</tissue>
    </source>
</reference>
<organism evidence="1">
    <name type="scientific">Arundo donax</name>
    <name type="common">Giant reed</name>
    <name type="synonym">Donax arundinaceus</name>
    <dbReference type="NCBI Taxonomy" id="35708"/>
    <lineage>
        <taxon>Eukaryota</taxon>
        <taxon>Viridiplantae</taxon>
        <taxon>Streptophyta</taxon>
        <taxon>Embryophyta</taxon>
        <taxon>Tracheophyta</taxon>
        <taxon>Spermatophyta</taxon>
        <taxon>Magnoliopsida</taxon>
        <taxon>Liliopsida</taxon>
        <taxon>Poales</taxon>
        <taxon>Poaceae</taxon>
        <taxon>PACMAD clade</taxon>
        <taxon>Arundinoideae</taxon>
        <taxon>Arundineae</taxon>
        <taxon>Arundo</taxon>
    </lineage>
</organism>
<dbReference type="EMBL" id="GBRH01280284">
    <property type="protein sequence ID" value="JAD17611.1"/>
    <property type="molecule type" value="Transcribed_RNA"/>
</dbReference>
<sequence length="97" mass="11590">MHNMCTCAWFNNVDPQVLGRNRAKKISNKCDHALQNEHPGSLTCYFVSVLCKRKRYKYKFIPLNKYCMHNVHLRFECRLYIFHNDCTFLWAIMSAIV</sequence>